<dbReference type="InterPro" id="IPR049730">
    <property type="entry name" value="SNF2/RAD54-like_C"/>
</dbReference>
<dbReference type="SUPFAM" id="SSF52540">
    <property type="entry name" value="P-loop containing nucleoside triphosphate hydrolases"/>
    <property type="match status" value="1"/>
</dbReference>
<dbReference type="InterPro" id="IPR038718">
    <property type="entry name" value="SNF2-like_sf"/>
</dbReference>
<evidence type="ECO:0000256" key="3">
    <source>
        <dbReference type="ARBA" id="ARBA00022840"/>
    </source>
</evidence>
<dbReference type="GO" id="GO:0016787">
    <property type="term" value="F:hydrolase activity"/>
    <property type="evidence" value="ECO:0007669"/>
    <property type="project" value="UniProtKB-KW"/>
</dbReference>
<protein>
    <submittedName>
        <fullName evidence="6">Uncharacterized protein</fullName>
    </submittedName>
</protein>
<dbReference type="PROSITE" id="PS51192">
    <property type="entry name" value="HELICASE_ATP_BIND_1"/>
    <property type="match status" value="1"/>
</dbReference>
<reference evidence="6 7" key="1">
    <citation type="submission" date="2014-04" db="EMBL/GenBank/DDBJ databases">
        <title>A new species of microsporidia sheds light on the evolution of extreme parasitism.</title>
        <authorList>
            <person name="Haag K.L."/>
            <person name="James T.Y."/>
            <person name="Larsson R."/>
            <person name="Schaer T.M."/>
            <person name="Refardt D."/>
            <person name="Pombert J.-F."/>
            <person name="Ebert D."/>
        </authorList>
    </citation>
    <scope>NUCLEOTIDE SEQUENCE [LARGE SCALE GENOMIC DNA]</scope>
    <source>
        <strain evidence="6 7">UGP3</strain>
        <tissue evidence="6">Spores</tissue>
    </source>
</reference>
<evidence type="ECO:0000256" key="2">
    <source>
        <dbReference type="ARBA" id="ARBA00022801"/>
    </source>
</evidence>
<dbReference type="InterPro" id="IPR014001">
    <property type="entry name" value="Helicase_ATP-bd"/>
</dbReference>
<dbReference type="PROSITE" id="PS51194">
    <property type="entry name" value="HELICASE_CTER"/>
    <property type="match status" value="1"/>
</dbReference>
<dbReference type="VEuPathDB" id="MicrosporidiaDB:DI09_32p90"/>
<dbReference type="InterPro" id="IPR001650">
    <property type="entry name" value="Helicase_C-like"/>
</dbReference>
<evidence type="ECO:0000256" key="1">
    <source>
        <dbReference type="ARBA" id="ARBA00022741"/>
    </source>
</evidence>
<dbReference type="Gene3D" id="3.40.50.10810">
    <property type="entry name" value="Tandem AAA-ATPase domain"/>
    <property type="match status" value="1"/>
</dbReference>
<dbReference type="PANTHER" id="PTHR45766:SF6">
    <property type="entry name" value="SWI_SNF-RELATED MATRIX-ASSOCIATED ACTIN-DEPENDENT REGULATOR OF CHROMATIN SUBFAMILY A-LIKE PROTEIN 1"/>
    <property type="match status" value="1"/>
</dbReference>
<dbReference type="GO" id="GO:0006281">
    <property type="term" value="P:DNA repair"/>
    <property type="evidence" value="ECO:0007669"/>
    <property type="project" value="TreeGrafter"/>
</dbReference>
<feature type="domain" description="Helicase ATP-binding" evidence="4">
    <location>
        <begin position="73"/>
        <end position="150"/>
    </location>
</feature>
<gene>
    <name evidence="6" type="ORF">DI09_32p90</name>
</gene>
<proteinExistence type="predicted"/>
<dbReference type="SMART" id="SM00490">
    <property type="entry name" value="HELICc"/>
    <property type="match status" value="1"/>
</dbReference>
<comment type="caution">
    <text evidence="6">The sequence shown here is derived from an EMBL/GenBank/DDBJ whole genome shotgun (WGS) entry which is preliminary data.</text>
</comment>
<evidence type="ECO:0000259" key="4">
    <source>
        <dbReference type="PROSITE" id="PS51192"/>
    </source>
</evidence>
<dbReference type="Pfam" id="PF00271">
    <property type="entry name" value="Helicase_C"/>
    <property type="match status" value="1"/>
</dbReference>
<dbReference type="PANTHER" id="PTHR45766">
    <property type="entry name" value="DNA ANNEALING HELICASE AND ENDONUCLEASE ZRANB3 FAMILY MEMBER"/>
    <property type="match status" value="1"/>
</dbReference>
<organism evidence="6 7">
    <name type="scientific">Mitosporidium daphniae</name>
    <dbReference type="NCBI Taxonomy" id="1485682"/>
    <lineage>
        <taxon>Eukaryota</taxon>
        <taxon>Fungi</taxon>
        <taxon>Fungi incertae sedis</taxon>
        <taxon>Microsporidia</taxon>
        <taxon>Mitosporidium</taxon>
    </lineage>
</organism>
<dbReference type="InterPro" id="IPR000330">
    <property type="entry name" value="SNF2_N"/>
</dbReference>
<dbReference type="GO" id="GO:0043596">
    <property type="term" value="C:nuclear replication fork"/>
    <property type="evidence" value="ECO:0007669"/>
    <property type="project" value="TreeGrafter"/>
</dbReference>
<dbReference type="InterPro" id="IPR027417">
    <property type="entry name" value="P-loop_NTPase"/>
</dbReference>
<dbReference type="Gene3D" id="3.40.50.300">
    <property type="entry name" value="P-loop containing nucleotide triphosphate hydrolases"/>
    <property type="match status" value="1"/>
</dbReference>
<dbReference type="EMBL" id="JMKJ01000255">
    <property type="protein sequence ID" value="KGG51524.1"/>
    <property type="molecule type" value="Genomic_DNA"/>
</dbReference>
<dbReference type="GeneID" id="25259598"/>
<keyword evidence="1" id="KW-0547">Nucleotide-binding</keyword>
<dbReference type="OrthoDB" id="448448at2759"/>
<evidence type="ECO:0000313" key="7">
    <source>
        <dbReference type="Proteomes" id="UP000029725"/>
    </source>
</evidence>
<dbReference type="RefSeq" id="XP_013237976.1">
    <property type="nucleotide sequence ID" value="XM_013382522.1"/>
</dbReference>
<name>A0A098VRT1_9MICR</name>
<dbReference type="Pfam" id="PF00176">
    <property type="entry name" value="SNF2-rel_dom"/>
    <property type="match status" value="1"/>
</dbReference>
<feature type="domain" description="Helicase C-terminal" evidence="5">
    <location>
        <begin position="275"/>
        <end position="441"/>
    </location>
</feature>
<dbReference type="HOGENOM" id="CLU_573743_0_0_1"/>
<keyword evidence="3" id="KW-0067">ATP-binding</keyword>
<dbReference type="GO" id="GO:0031297">
    <property type="term" value="P:replication fork processing"/>
    <property type="evidence" value="ECO:0007669"/>
    <property type="project" value="TreeGrafter"/>
</dbReference>
<dbReference type="CDD" id="cd18793">
    <property type="entry name" value="SF2_C_SNF"/>
    <property type="match status" value="1"/>
</dbReference>
<keyword evidence="7" id="KW-1185">Reference proteome</keyword>
<dbReference type="Proteomes" id="UP000029725">
    <property type="component" value="Unassembled WGS sequence"/>
</dbReference>
<evidence type="ECO:0000313" key="6">
    <source>
        <dbReference type="EMBL" id="KGG51524.1"/>
    </source>
</evidence>
<dbReference type="AlphaFoldDB" id="A0A098VRT1"/>
<dbReference type="GO" id="GO:0005524">
    <property type="term" value="F:ATP binding"/>
    <property type="evidence" value="ECO:0007669"/>
    <property type="project" value="InterPro"/>
</dbReference>
<keyword evidence="2" id="KW-0378">Hydrolase</keyword>
<sequence>MNSHFIVPIQICSKKAGKSLACRRNGAWKDRSGPCYCFVLPKRMAFANFGTGIINSFMGRGLSCLTLSLVWLVYIVSYDLAGKYIDSIKKKEFKVIITDECHFLRNPSTKRTKLLLPLLKKSGRVILLSGTPALSRPMELFTQLQAINSKLFPNMIEYGIRYCAGRKGYFGWDFKGSSHLRELSIVLENTIMIRRMKKDVLTQLPAKRRQQVFLHIEASKLKAINAMIASIDGAACCSNSQADELEAFQSNLLYMKIWRETGLAKLDACCEYLFDLLDRDESIKILLFAHHQQILDGVEKFLWEKVSNPLVADIQKVSFIRIDGMTPTIERNNHCIEFQDPLSKTRVAILSLTAAGVGLTLTAASVVLFAELFWNPGVLTQAEDRAHRIGQKDSVNIHYLLAQGTSDDRLWYVILEVATYPEKAEHSRIGWTWKKRVFQHRFKCFHTAAPVAIPATVTIEYAKNPLQLCQKLSMIL</sequence>
<evidence type="ECO:0000259" key="5">
    <source>
        <dbReference type="PROSITE" id="PS51194"/>
    </source>
</evidence>
<accession>A0A098VRT1</accession>